<proteinExistence type="predicted"/>
<keyword evidence="2" id="KW-1185">Reference proteome</keyword>
<evidence type="ECO:0000313" key="1">
    <source>
        <dbReference type="EMBL" id="KAL2726589.1"/>
    </source>
</evidence>
<name>A0ABD2B1K9_VESSQ</name>
<dbReference type="Proteomes" id="UP001607302">
    <property type="component" value="Unassembled WGS sequence"/>
</dbReference>
<dbReference type="EMBL" id="JAUDFV010000133">
    <property type="protein sequence ID" value="KAL2726589.1"/>
    <property type="molecule type" value="Genomic_DNA"/>
</dbReference>
<evidence type="ECO:0000313" key="2">
    <source>
        <dbReference type="Proteomes" id="UP001607302"/>
    </source>
</evidence>
<sequence>MTTIKSGADMRRTELEQCCRKLKVAETKCGSLKSKINYMKMFCQIKTDTTKAPSDAFQTLINNSQEHDLIPGHSKTDCDISLCDSNVSVLTNQNYCNFIQENQSPEERVQGDKEIEMCDYKISKVEENENLYKGLDSVSVCSTSKPAIHETKQKQAEDISENMICDDKKQEIEYTTQQNIFCFKEPYERLVIDNPTKWTTQIPSCANPDINPQELRLDISDSIKSSRTSKCRNSMKENKEPLIYAINVDKKKSICKDDQVSNKIRKRRGKLRNINSKSTIATKEVNVTTRKDVRKRKQKDHKTNHQLFEQNIPSSKLQHNWSEIVELYHNAAMKSDSISAISSKLEMKKLNKQFNNAQRNMHIKLPHTYDQCQNYQNHQTDQHHDNNKLPISEEVVKDEYAYKQTQNADKIAIPNHECKLYQQQNTVFDLTCYVPMANRNYEMPTLASKLKRTNRSYFNRFNFRNIPFVVGTSITPSHNLGLNIQQVYSMLY</sequence>
<accession>A0ABD2B1K9</accession>
<reference evidence="1 2" key="1">
    <citation type="journal article" date="2024" name="Ann. Entomol. Soc. Am.">
        <title>Genomic analyses of the southern and eastern yellowjacket wasps (Hymenoptera: Vespidae) reveal evolutionary signatures of social life.</title>
        <authorList>
            <person name="Catto M.A."/>
            <person name="Caine P.B."/>
            <person name="Orr S.E."/>
            <person name="Hunt B.G."/>
            <person name="Goodisman M.A.D."/>
        </authorList>
    </citation>
    <scope>NUCLEOTIDE SEQUENCE [LARGE SCALE GENOMIC DNA]</scope>
    <source>
        <strain evidence="1">233</strain>
        <tissue evidence="1">Head and thorax</tissue>
    </source>
</reference>
<organism evidence="1 2">
    <name type="scientific">Vespula squamosa</name>
    <name type="common">Southern yellow jacket</name>
    <name type="synonym">Wasp</name>
    <dbReference type="NCBI Taxonomy" id="30214"/>
    <lineage>
        <taxon>Eukaryota</taxon>
        <taxon>Metazoa</taxon>
        <taxon>Ecdysozoa</taxon>
        <taxon>Arthropoda</taxon>
        <taxon>Hexapoda</taxon>
        <taxon>Insecta</taxon>
        <taxon>Pterygota</taxon>
        <taxon>Neoptera</taxon>
        <taxon>Endopterygota</taxon>
        <taxon>Hymenoptera</taxon>
        <taxon>Apocrita</taxon>
        <taxon>Aculeata</taxon>
        <taxon>Vespoidea</taxon>
        <taxon>Vespidae</taxon>
        <taxon>Vespinae</taxon>
        <taxon>Vespula</taxon>
    </lineage>
</organism>
<gene>
    <name evidence="1" type="ORF">V1478_006867</name>
</gene>
<protein>
    <submittedName>
        <fullName evidence="1">Centrosomal protein of 57 kDa-like isoform X5</fullName>
    </submittedName>
</protein>
<dbReference type="AlphaFoldDB" id="A0ABD2B1K9"/>
<comment type="caution">
    <text evidence="1">The sequence shown here is derived from an EMBL/GenBank/DDBJ whole genome shotgun (WGS) entry which is preliminary data.</text>
</comment>